<evidence type="ECO:0000313" key="6">
    <source>
        <dbReference type="Proteomes" id="UP000244168"/>
    </source>
</evidence>
<comment type="caution">
    <text evidence="5">The sequence shown here is derived from an EMBL/GenBank/DDBJ whole genome shotgun (WGS) entry which is preliminary data.</text>
</comment>
<dbReference type="PRINTS" id="PR00598">
    <property type="entry name" value="HTHMARR"/>
</dbReference>
<dbReference type="Gene3D" id="1.10.10.10">
    <property type="entry name" value="Winged helix-like DNA-binding domain superfamily/Winged helix DNA-binding domain"/>
    <property type="match status" value="1"/>
</dbReference>
<name>A0A2T5J8W3_9SPHI</name>
<dbReference type="PANTHER" id="PTHR42756">
    <property type="entry name" value="TRANSCRIPTIONAL REGULATOR, MARR"/>
    <property type="match status" value="1"/>
</dbReference>
<gene>
    <name evidence="5" type="ORF">C8P68_1047</name>
</gene>
<dbReference type="Proteomes" id="UP000244168">
    <property type="component" value="Unassembled WGS sequence"/>
</dbReference>
<keyword evidence="6" id="KW-1185">Reference proteome</keyword>
<dbReference type="OrthoDB" id="795750at2"/>
<evidence type="ECO:0000256" key="2">
    <source>
        <dbReference type="ARBA" id="ARBA00023125"/>
    </source>
</evidence>
<keyword evidence="1" id="KW-0805">Transcription regulation</keyword>
<dbReference type="SMART" id="SM00347">
    <property type="entry name" value="HTH_MARR"/>
    <property type="match status" value="1"/>
</dbReference>
<sequence>MEFGEEFGLQAMLVHKSFHSYLYQLLSETDLQHHYQVIIILIRFNGKATQKLLCEQLSVEKSNMAVIINALEAKGYVKREVNYKDRRGKLITFTSKAENAIFKLKAAFEHFEKHVLTDISWQEMYNCLSVLKKINDNLSTMNEIRLVKENLVESYGNKVEEEAEACR</sequence>
<evidence type="ECO:0000313" key="5">
    <source>
        <dbReference type="EMBL" id="PTQ96523.1"/>
    </source>
</evidence>
<keyword evidence="2" id="KW-0238">DNA-binding</keyword>
<evidence type="ECO:0000256" key="1">
    <source>
        <dbReference type="ARBA" id="ARBA00023015"/>
    </source>
</evidence>
<feature type="domain" description="HTH marR-type" evidence="4">
    <location>
        <begin position="1"/>
        <end position="136"/>
    </location>
</feature>
<dbReference type="InterPro" id="IPR036388">
    <property type="entry name" value="WH-like_DNA-bd_sf"/>
</dbReference>
<organism evidence="5 6">
    <name type="scientific">Mucilaginibacter yixingensis</name>
    <dbReference type="NCBI Taxonomy" id="1295612"/>
    <lineage>
        <taxon>Bacteria</taxon>
        <taxon>Pseudomonadati</taxon>
        <taxon>Bacteroidota</taxon>
        <taxon>Sphingobacteriia</taxon>
        <taxon>Sphingobacteriales</taxon>
        <taxon>Sphingobacteriaceae</taxon>
        <taxon>Mucilaginibacter</taxon>
    </lineage>
</organism>
<dbReference type="SUPFAM" id="SSF46785">
    <property type="entry name" value="Winged helix' DNA-binding domain"/>
    <property type="match status" value="1"/>
</dbReference>
<evidence type="ECO:0000256" key="3">
    <source>
        <dbReference type="ARBA" id="ARBA00023163"/>
    </source>
</evidence>
<dbReference type="RefSeq" id="WP_107828493.1">
    <property type="nucleotide sequence ID" value="NZ_CP160205.1"/>
</dbReference>
<dbReference type="PANTHER" id="PTHR42756:SF1">
    <property type="entry name" value="TRANSCRIPTIONAL REPRESSOR OF EMRAB OPERON"/>
    <property type="match status" value="1"/>
</dbReference>
<dbReference type="InterPro" id="IPR000835">
    <property type="entry name" value="HTH_MarR-typ"/>
</dbReference>
<accession>A0A2T5J8W3</accession>
<dbReference type="AlphaFoldDB" id="A0A2T5J8W3"/>
<dbReference type="Pfam" id="PF12802">
    <property type="entry name" value="MarR_2"/>
    <property type="match status" value="1"/>
</dbReference>
<evidence type="ECO:0000259" key="4">
    <source>
        <dbReference type="PROSITE" id="PS50995"/>
    </source>
</evidence>
<dbReference type="PROSITE" id="PS50995">
    <property type="entry name" value="HTH_MARR_2"/>
    <property type="match status" value="1"/>
</dbReference>
<keyword evidence="3" id="KW-0804">Transcription</keyword>
<reference evidence="5 6" key="1">
    <citation type="submission" date="2018-04" db="EMBL/GenBank/DDBJ databases">
        <title>Genomic Encyclopedia of Archaeal and Bacterial Type Strains, Phase II (KMG-II): from individual species to whole genera.</title>
        <authorList>
            <person name="Goeker M."/>
        </authorList>
    </citation>
    <scope>NUCLEOTIDE SEQUENCE [LARGE SCALE GENOMIC DNA]</scope>
    <source>
        <strain evidence="5 6">DSM 26809</strain>
    </source>
</reference>
<dbReference type="GO" id="GO:0003700">
    <property type="term" value="F:DNA-binding transcription factor activity"/>
    <property type="evidence" value="ECO:0007669"/>
    <property type="project" value="InterPro"/>
</dbReference>
<proteinExistence type="predicted"/>
<dbReference type="EMBL" id="QAOQ01000004">
    <property type="protein sequence ID" value="PTQ96523.1"/>
    <property type="molecule type" value="Genomic_DNA"/>
</dbReference>
<dbReference type="InterPro" id="IPR036390">
    <property type="entry name" value="WH_DNA-bd_sf"/>
</dbReference>
<protein>
    <submittedName>
        <fullName evidence="5">MarR family transcriptional regulator</fullName>
    </submittedName>
</protein>
<dbReference type="GO" id="GO:0003677">
    <property type="term" value="F:DNA binding"/>
    <property type="evidence" value="ECO:0007669"/>
    <property type="project" value="UniProtKB-KW"/>
</dbReference>